<reference evidence="7" key="1">
    <citation type="submission" date="2021-06" db="EMBL/GenBank/DDBJ databases">
        <authorList>
            <person name="Kallberg Y."/>
            <person name="Tangrot J."/>
            <person name="Rosling A."/>
        </authorList>
    </citation>
    <scope>NUCLEOTIDE SEQUENCE</scope>
    <source>
        <strain evidence="7">MA453B</strain>
    </source>
</reference>
<dbReference type="InterPro" id="IPR009081">
    <property type="entry name" value="PP-bd_ACP"/>
</dbReference>
<dbReference type="GO" id="GO:0006633">
    <property type="term" value="P:fatty acid biosynthetic process"/>
    <property type="evidence" value="ECO:0007669"/>
    <property type="project" value="InterPro"/>
</dbReference>
<evidence type="ECO:0000256" key="4">
    <source>
        <dbReference type="ARBA" id="ARBA00022679"/>
    </source>
</evidence>
<dbReference type="SUPFAM" id="SSF52777">
    <property type="entry name" value="CoA-dependent acyltransferases"/>
    <property type="match status" value="2"/>
</dbReference>
<dbReference type="Gene3D" id="1.10.1200.10">
    <property type="entry name" value="ACP-like"/>
    <property type="match status" value="1"/>
</dbReference>
<dbReference type="Gene3D" id="3.30.559.10">
    <property type="entry name" value="Chloramphenicol acetyltransferase-like domain"/>
    <property type="match status" value="1"/>
</dbReference>
<evidence type="ECO:0000313" key="7">
    <source>
        <dbReference type="EMBL" id="CAG8477033.1"/>
    </source>
</evidence>
<dbReference type="SUPFAM" id="SSF47336">
    <property type="entry name" value="ACP-like"/>
    <property type="match status" value="1"/>
</dbReference>
<dbReference type="GO" id="GO:0044550">
    <property type="term" value="P:secondary metabolite biosynthetic process"/>
    <property type="evidence" value="ECO:0007669"/>
    <property type="project" value="TreeGrafter"/>
</dbReference>
<dbReference type="Gene3D" id="3.30.300.30">
    <property type="match status" value="1"/>
</dbReference>
<dbReference type="InterPro" id="IPR020841">
    <property type="entry name" value="PKS_Beta-ketoAc_synthase_dom"/>
</dbReference>
<dbReference type="InterPro" id="IPR014030">
    <property type="entry name" value="Ketoacyl_synth_N"/>
</dbReference>
<dbReference type="Pfam" id="PF00668">
    <property type="entry name" value="Condensation"/>
    <property type="match status" value="1"/>
</dbReference>
<dbReference type="SMART" id="SM00825">
    <property type="entry name" value="PKS_KS"/>
    <property type="match status" value="1"/>
</dbReference>
<feature type="domain" description="Carrier" evidence="5">
    <location>
        <begin position="968"/>
        <end position="1043"/>
    </location>
</feature>
<dbReference type="PANTHER" id="PTHR45527:SF1">
    <property type="entry name" value="FATTY ACID SYNTHASE"/>
    <property type="match status" value="1"/>
</dbReference>
<dbReference type="GO" id="GO:0043041">
    <property type="term" value="P:amino acid activation for nonribosomal peptide biosynthetic process"/>
    <property type="evidence" value="ECO:0007669"/>
    <property type="project" value="TreeGrafter"/>
</dbReference>
<feature type="non-terminal residue" evidence="7">
    <location>
        <position position="1271"/>
    </location>
</feature>
<dbReference type="SUPFAM" id="SSF53901">
    <property type="entry name" value="Thiolase-like"/>
    <property type="match status" value="1"/>
</dbReference>
<dbReference type="PROSITE" id="PS00098">
    <property type="entry name" value="THIOLASE_1"/>
    <property type="match status" value="1"/>
</dbReference>
<keyword evidence="8" id="KW-1185">Reference proteome</keyword>
<dbReference type="InterPro" id="IPR000873">
    <property type="entry name" value="AMP-dep_synth/lig_dom"/>
</dbReference>
<dbReference type="AlphaFoldDB" id="A0A9N8W4K5"/>
<dbReference type="GO" id="GO:0005737">
    <property type="term" value="C:cytoplasm"/>
    <property type="evidence" value="ECO:0007669"/>
    <property type="project" value="TreeGrafter"/>
</dbReference>
<dbReference type="Pfam" id="PF00109">
    <property type="entry name" value="ketoacyl-synt"/>
    <property type="match status" value="1"/>
</dbReference>
<dbReference type="InterPro" id="IPR042099">
    <property type="entry name" value="ANL_N_sf"/>
</dbReference>
<evidence type="ECO:0000256" key="1">
    <source>
        <dbReference type="ARBA" id="ARBA00022450"/>
    </source>
</evidence>
<dbReference type="InterPro" id="IPR018201">
    <property type="entry name" value="Ketoacyl_synth_AS"/>
</dbReference>
<dbReference type="Proteomes" id="UP000789405">
    <property type="component" value="Unassembled WGS sequence"/>
</dbReference>
<dbReference type="InterPro" id="IPR016039">
    <property type="entry name" value="Thiolase-like"/>
</dbReference>
<keyword evidence="1" id="KW-0596">Phosphopantetheine</keyword>
<dbReference type="PROSITE" id="PS50075">
    <property type="entry name" value="CARRIER"/>
    <property type="match status" value="1"/>
</dbReference>
<dbReference type="PROSITE" id="PS52004">
    <property type="entry name" value="KS3_2"/>
    <property type="match status" value="1"/>
</dbReference>
<dbReference type="InterPro" id="IPR010071">
    <property type="entry name" value="AA_adenyl_dom"/>
</dbReference>
<organism evidence="7 8">
    <name type="scientific">Dentiscutata erythropus</name>
    <dbReference type="NCBI Taxonomy" id="1348616"/>
    <lineage>
        <taxon>Eukaryota</taxon>
        <taxon>Fungi</taxon>
        <taxon>Fungi incertae sedis</taxon>
        <taxon>Mucoromycota</taxon>
        <taxon>Glomeromycotina</taxon>
        <taxon>Glomeromycetes</taxon>
        <taxon>Diversisporales</taxon>
        <taxon>Gigasporaceae</taxon>
        <taxon>Dentiscutata</taxon>
    </lineage>
</organism>
<dbReference type="Gene3D" id="3.40.47.10">
    <property type="match status" value="1"/>
</dbReference>
<dbReference type="CDD" id="cd00833">
    <property type="entry name" value="PKS"/>
    <property type="match status" value="1"/>
</dbReference>
<dbReference type="CDD" id="cd05930">
    <property type="entry name" value="A_NRPS"/>
    <property type="match status" value="1"/>
</dbReference>
<dbReference type="PROSITE" id="PS00606">
    <property type="entry name" value="KS3_1"/>
    <property type="match status" value="1"/>
</dbReference>
<feature type="domain" description="Ketosynthase family 3 (KS3)" evidence="6">
    <location>
        <begin position="1063"/>
        <end position="1271"/>
    </location>
</feature>
<dbReference type="GO" id="GO:0004315">
    <property type="term" value="F:3-oxoacyl-[acyl-carrier-protein] synthase activity"/>
    <property type="evidence" value="ECO:0007669"/>
    <property type="project" value="InterPro"/>
</dbReference>
<dbReference type="InterPro" id="IPR020615">
    <property type="entry name" value="Thiolase_acyl_enz_int_AS"/>
</dbReference>
<evidence type="ECO:0000313" key="8">
    <source>
        <dbReference type="Proteomes" id="UP000789405"/>
    </source>
</evidence>
<comment type="caution">
    <text evidence="7">The sequence shown here is derived from an EMBL/GenBank/DDBJ whole genome shotgun (WGS) entry which is preliminary data.</text>
</comment>
<sequence length="1271" mass="144535">MNRPNQISTKHSISKFQESLWFEYCSDPNSYNYNVISITEVDKTKSIQEIVFAANNLISRHALLRSTFHDKDDDGKPTKCYRKEYPVDHVNNVVHLMMIPVEDRDNLVKKPFELEKLYPIRFYLFVDPIKSDYKIYIICHHIVIDGLGNYNLLLDFHNLLSGKSLPMLNGTTFDDFIIQHEEWLYSNDYKVKQKFWRDQINSTKNIEWPIQFSSVQQTLEDKQSTLQHQVFHNNVEELSALGHKFKVTWFVAMFSAVWITLSSFVDLKNANIWLPFSARSMPVNHDKNALSQLVGHFANNMPVHLNIDKFNSIGLRSTIQQIAKLISTAKQNEMYPFIDLARYAQQTLKRKLVQQIIIKKTPKMPMNSQFKTFKSDVELWFDFSEQSDNTIIFNINYNSTIFNTHNIKLMGEQFLKVVNIMKNYDDLELKIPKLLNDQDNSISIKLIPKSENDLSVPRSFPTIQELFQQQAKKLPNHLALYMGELGLSMTYEQLDKKSNQIARYLFQIGVKVETLVAIHLNPDMHMIPWILGILKAGGAYVPIDKTYPAERKNFIIKDSKVLYFITDEECNDWIENFSGKIIQSDTMDVIKQSYDIVKSVCHGENLCYIMYTSGSTGRPKGVLIEHKGVTSLLMDPKYEHFRYKDRGIRVLQVLSMAFDGSILGWAMAVTNGSTICFAKNPKLLVGNYLLDVIKCNEVEAMTVVPTILATISPDKCSQTFKYLEVAGEVLPNNLAYLWKSRLKKFINTYGPTEVGVMVTNYDIIPEKSLVTFGSTVGTPRDHTSVYICDPITQELSSDKGEILIGGAGLARGYLNREDITKERFIFHPKLQKRLYRSGDQGCILEDGKIVYLGRFDRQVKLRGFRIELSEVEAIILSKCPEICHASVQVNEEKESLVAFVMPEDIDHKAIRNKLNKTMVKFQVPDIIPVANLPCTHNGKTDHAKVKSNMPELLKKVIVSEVSKPQHKTSKVLLVSHLQVLWQDVLALKEKPDVNTNFFDLGGHSLLLLQLQKKIQQQISSVDLIDLFQNPTIKTMANLLMPTDQSLDLDNSIIALNNDQAITASEIAIIGMVGCFPGADSVDELWKMIKTGQHGIHTFTDKELDEMNTKNRNDPYYVPKCGILSNIDKFDAEFFKISHQEAVSMDPQQRLLLEKSVQALDEAGINPQHEKGRIGVFFAIENSTYKNFSCNNENDPAKEFSDYINTLSGSAATRIAYHLNLKGPAFSLNSACSSSLTALKTAWNSIRCGDCDVAIVGAASIRLPQSGYVAQP</sequence>
<dbReference type="InterPro" id="IPR020845">
    <property type="entry name" value="AMP-binding_CS"/>
</dbReference>
<dbReference type="Pfam" id="PF00550">
    <property type="entry name" value="PP-binding"/>
    <property type="match status" value="1"/>
</dbReference>
<proteinExistence type="predicted"/>
<evidence type="ECO:0000259" key="6">
    <source>
        <dbReference type="PROSITE" id="PS52004"/>
    </source>
</evidence>
<gene>
    <name evidence="7" type="ORF">DERYTH_LOCUS1737</name>
</gene>
<protein>
    <submittedName>
        <fullName evidence="7">4374_t:CDS:1</fullName>
    </submittedName>
</protein>
<evidence type="ECO:0000259" key="5">
    <source>
        <dbReference type="PROSITE" id="PS50075"/>
    </source>
</evidence>
<dbReference type="Gene3D" id="3.40.50.12780">
    <property type="entry name" value="N-terminal domain of ligase-like"/>
    <property type="match status" value="1"/>
</dbReference>
<keyword evidence="3" id="KW-0436">Ligase</keyword>
<dbReference type="EMBL" id="CAJVPY010000503">
    <property type="protein sequence ID" value="CAG8477033.1"/>
    <property type="molecule type" value="Genomic_DNA"/>
</dbReference>
<dbReference type="GO" id="GO:0016874">
    <property type="term" value="F:ligase activity"/>
    <property type="evidence" value="ECO:0007669"/>
    <property type="project" value="UniProtKB-KW"/>
</dbReference>
<accession>A0A9N8W4K5</accession>
<keyword evidence="2" id="KW-0597">Phosphoprotein</keyword>
<dbReference type="GO" id="GO:0031177">
    <property type="term" value="F:phosphopantetheine binding"/>
    <property type="evidence" value="ECO:0007669"/>
    <property type="project" value="TreeGrafter"/>
</dbReference>
<dbReference type="InterPro" id="IPR036736">
    <property type="entry name" value="ACP-like_sf"/>
</dbReference>
<dbReference type="PROSITE" id="PS00455">
    <property type="entry name" value="AMP_BINDING"/>
    <property type="match status" value="1"/>
</dbReference>
<dbReference type="InterPro" id="IPR023213">
    <property type="entry name" value="CAT-like_dom_sf"/>
</dbReference>
<evidence type="ECO:0000256" key="2">
    <source>
        <dbReference type="ARBA" id="ARBA00022553"/>
    </source>
</evidence>
<dbReference type="InterPro" id="IPR001242">
    <property type="entry name" value="Condensation_dom"/>
</dbReference>
<dbReference type="InterPro" id="IPR045851">
    <property type="entry name" value="AMP-bd_C_sf"/>
</dbReference>
<dbReference type="Pfam" id="PF00501">
    <property type="entry name" value="AMP-binding"/>
    <property type="match status" value="1"/>
</dbReference>
<dbReference type="NCBIfam" id="TIGR01733">
    <property type="entry name" value="AA-adenyl-dom"/>
    <property type="match status" value="1"/>
</dbReference>
<name>A0A9N8W4K5_9GLOM</name>
<keyword evidence="4" id="KW-0808">Transferase</keyword>
<dbReference type="PANTHER" id="PTHR45527">
    <property type="entry name" value="NONRIBOSOMAL PEPTIDE SYNTHETASE"/>
    <property type="match status" value="1"/>
</dbReference>
<evidence type="ECO:0000256" key="3">
    <source>
        <dbReference type="ARBA" id="ARBA00022598"/>
    </source>
</evidence>
<dbReference type="SUPFAM" id="SSF56801">
    <property type="entry name" value="Acetyl-CoA synthetase-like"/>
    <property type="match status" value="1"/>
</dbReference>
<dbReference type="OrthoDB" id="2396554at2759"/>
<dbReference type="Gene3D" id="3.30.559.30">
    <property type="entry name" value="Nonribosomal peptide synthetase, condensation domain"/>
    <property type="match status" value="1"/>
</dbReference>